<reference evidence="6 7" key="1">
    <citation type="submission" date="2016-10" db="EMBL/GenBank/DDBJ databases">
        <authorList>
            <person name="de Groot N.N."/>
        </authorList>
    </citation>
    <scope>NUCLEOTIDE SEQUENCE [LARGE SCALE GENOMIC DNA]</scope>
    <source>
        <strain evidence="6 7">CGMCC 1.10434</strain>
    </source>
</reference>
<dbReference type="EMBL" id="FODJ01000003">
    <property type="protein sequence ID" value="SEO01581.1"/>
    <property type="molecule type" value="Genomic_DNA"/>
</dbReference>
<dbReference type="GO" id="GO:0016646">
    <property type="term" value="F:oxidoreductase activity, acting on the CH-NH group of donors, NAD or NADP as acceptor"/>
    <property type="evidence" value="ECO:0007669"/>
    <property type="project" value="UniProtKB-ARBA"/>
</dbReference>
<feature type="domain" description="Flavin reductase like" evidence="5">
    <location>
        <begin position="20"/>
        <end position="176"/>
    </location>
</feature>
<comment type="similarity">
    <text evidence="4">Belongs to the flavoredoxin family.</text>
</comment>
<protein>
    <submittedName>
        <fullName evidence="6">NADH-FMN oxidoreductase RutF, flavin reductase (DIM6/NTAB) family</fullName>
    </submittedName>
</protein>
<evidence type="ECO:0000256" key="4">
    <source>
        <dbReference type="ARBA" id="ARBA00038054"/>
    </source>
</evidence>
<organism evidence="6 7">
    <name type="scientific">Amphibacillus marinus</name>
    <dbReference type="NCBI Taxonomy" id="872970"/>
    <lineage>
        <taxon>Bacteria</taxon>
        <taxon>Bacillati</taxon>
        <taxon>Bacillota</taxon>
        <taxon>Bacilli</taxon>
        <taxon>Bacillales</taxon>
        <taxon>Bacillaceae</taxon>
        <taxon>Amphibacillus</taxon>
    </lineage>
</organism>
<dbReference type="SUPFAM" id="SSF50475">
    <property type="entry name" value="FMN-binding split barrel"/>
    <property type="match status" value="1"/>
</dbReference>
<evidence type="ECO:0000256" key="1">
    <source>
        <dbReference type="ARBA" id="ARBA00001917"/>
    </source>
</evidence>
<keyword evidence="7" id="KW-1185">Reference proteome</keyword>
<dbReference type="InterPro" id="IPR012349">
    <property type="entry name" value="Split_barrel_FMN-bd"/>
</dbReference>
<dbReference type="PANTHER" id="PTHR33798:SF5">
    <property type="entry name" value="FLAVIN REDUCTASE LIKE DOMAIN-CONTAINING PROTEIN"/>
    <property type="match status" value="1"/>
</dbReference>
<evidence type="ECO:0000256" key="3">
    <source>
        <dbReference type="ARBA" id="ARBA00022643"/>
    </source>
</evidence>
<evidence type="ECO:0000256" key="2">
    <source>
        <dbReference type="ARBA" id="ARBA00022630"/>
    </source>
</evidence>
<dbReference type="PANTHER" id="PTHR33798">
    <property type="entry name" value="FLAVOPROTEIN OXYGENASE"/>
    <property type="match status" value="1"/>
</dbReference>
<dbReference type="STRING" id="872970.SAMN04488134_103126"/>
<dbReference type="Pfam" id="PF01613">
    <property type="entry name" value="Flavin_Reduct"/>
    <property type="match status" value="1"/>
</dbReference>
<accession>A0A1H8L906</accession>
<evidence type="ECO:0000259" key="5">
    <source>
        <dbReference type="SMART" id="SM00903"/>
    </source>
</evidence>
<dbReference type="SMART" id="SM00903">
    <property type="entry name" value="Flavin_Reduct"/>
    <property type="match status" value="1"/>
</dbReference>
<evidence type="ECO:0000313" key="7">
    <source>
        <dbReference type="Proteomes" id="UP000199300"/>
    </source>
</evidence>
<dbReference type="Gene3D" id="2.30.110.10">
    <property type="entry name" value="Electron Transport, Fmn-binding Protein, Chain A"/>
    <property type="match status" value="1"/>
</dbReference>
<proteinExistence type="inferred from homology"/>
<dbReference type="InterPro" id="IPR002563">
    <property type="entry name" value="Flavin_Rdtase-like_dom"/>
</dbReference>
<dbReference type="AlphaFoldDB" id="A0A1H8L906"/>
<dbReference type="Proteomes" id="UP000199300">
    <property type="component" value="Unassembled WGS sequence"/>
</dbReference>
<name>A0A1H8L906_9BACI</name>
<gene>
    <name evidence="6" type="ORF">SAMN04488134_103126</name>
</gene>
<dbReference type="RefSeq" id="WP_091495933.1">
    <property type="nucleotide sequence ID" value="NZ_FODJ01000003.1"/>
</dbReference>
<evidence type="ECO:0000313" key="6">
    <source>
        <dbReference type="EMBL" id="SEO01581.1"/>
    </source>
</evidence>
<comment type="cofactor">
    <cofactor evidence="1">
        <name>FMN</name>
        <dbReference type="ChEBI" id="CHEBI:58210"/>
    </cofactor>
</comment>
<dbReference type="OrthoDB" id="9794638at2"/>
<keyword evidence="2" id="KW-0285">Flavoprotein</keyword>
<dbReference type="GO" id="GO:0010181">
    <property type="term" value="F:FMN binding"/>
    <property type="evidence" value="ECO:0007669"/>
    <property type="project" value="InterPro"/>
</dbReference>
<keyword evidence="3" id="KW-0288">FMN</keyword>
<sequence>MKSFKASELTVKQQYKYIIGSVVPRPIALVTTLAQDGQTVNIAPFSFFSGASDQLPLLTISSLRANGHMKDTVRNILDQKEAVVHIVDITIAEDMNATCTSLPPDQSELSLTNFTLSESKLVAPPQLNEPKIKLESILHQYVPVKNDEQVVITDLLILKVVNFCFAESVLDRSYINTKELNPVARLAGNQYASLDKEFTLIRPK</sequence>